<keyword evidence="3 7" id="KW-0812">Transmembrane</keyword>
<dbReference type="RefSeq" id="WP_284249278.1">
    <property type="nucleotide sequence ID" value="NZ_BSUM01000001.1"/>
</dbReference>
<feature type="transmembrane region" description="Helical" evidence="7">
    <location>
        <begin position="903"/>
        <end position="922"/>
    </location>
</feature>
<feature type="transmembrane region" description="Helical" evidence="7">
    <location>
        <begin position="617"/>
        <end position="636"/>
    </location>
</feature>
<gene>
    <name evidence="9" type="ORF">GCM10025875_06110</name>
</gene>
<feature type="transmembrane region" description="Helical" evidence="7">
    <location>
        <begin position="12"/>
        <end position="32"/>
    </location>
</feature>
<feature type="transmembrane region" description="Helical" evidence="7">
    <location>
        <begin position="213"/>
        <end position="232"/>
    </location>
</feature>
<comment type="similarity">
    <text evidence="2">Belongs to the GtrA family.</text>
</comment>
<feature type="transmembrane region" description="Helical" evidence="7">
    <location>
        <begin position="335"/>
        <end position="356"/>
    </location>
</feature>
<feature type="transmembrane region" description="Helical" evidence="7">
    <location>
        <begin position="643"/>
        <end position="660"/>
    </location>
</feature>
<evidence type="ECO:0000256" key="5">
    <source>
        <dbReference type="ARBA" id="ARBA00023136"/>
    </source>
</evidence>
<feature type="transmembrane region" description="Helical" evidence="7">
    <location>
        <begin position="406"/>
        <end position="426"/>
    </location>
</feature>
<feature type="transmembrane region" description="Helical" evidence="7">
    <location>
        <begin position="78"/>
        <end position="98"/>
    </location>
</feature>
<feature type="transmembrane region" description="Helical" evidence="7">
    <location>
        <begin position="384"/>
        <end position="400"/>
    </location>
</feature>
<feature type="transmembrane region" description="Helical" evidence="7">
    <location>
        <begin position="433"/>
        <end position="456"/>
    </location>
</feature>
<evidence type="ECO:0000256" key="1">
    <source>
        <dbReference type="ARBA" id="ARBA00004141"/>
    </source>
</evidence>
<name>A0AA37UMC7_9MICO</name>
<dbReference type="GO" id="GO:0005886">
    <property type="term" value="C:plasma membrane"/>
    <property type="evidence" value="ECO:0007669"/>
    <property type="project" value="TreeGrafter"/>
</dbReference>
<reference evidence="9" key="2">
    <citation type="submission" date="2023-02" db="EMBL/GenBank/DDBJ databases">
        <authorList>
            <person name="Sun Q."/>
            <person name="Mori K."/>
        </authorList>
    </citation>
    <scope>NUCLEOTIDE SEQUENCE</scope>
    <source>
        <strain evidence="9">NBRC 112290</strain>
    </source>
</reference>
<feature type="transmembrane region" description="Helical" evidence="7">
    <location>
        <begin position="38"/>
        <end position="57"/>
    </location>
</feature>
<evidence type="ECO:0000256" key="6">
    <source>
        <dbReference type="SAM" id="MobiDB-lite"/>
    </source>
</evidence>
<evidence type="ECO:0000256" key="3">
    <source>
        <dbReference type="ARBA" id="ARBA00022692"/>
    </source>
</evidence>
<dbReference type="PANTHER" id="PTHR38459">
    <property type="entry name" value="PROPHAGE BACTOPRENOL-LINKED GLUCOSE TRANSLOCASE HOMOLOG"/>
    <property type="match status" value="1"/>
</dbReference>
<dbReference type="GO" id="GO:0000271">
    <property type="term" value="P:polysaccharide biosynthetic process"/>
    <property type="evidence" value="ECO:0007669"/>
    <property type="project" value="InterPro"/>
</dbReference>
<evidence type="ECO:0000313" key="9">
    <source>
        <dbReference type="EMBL" id="GMA30619.1"/>
    </source>
</evidence>
<dbReference type="InterPro" id="IPR007267">
    <property type="entry name" value="GtrA_DPMS_TM"/>
</dbReference>
<dbReference type="Pfam" id="PF04138">
    <property type="entry name" value="GtrA_DPMS_TM"/>
    <property type="match status" value="1"/>
</dbReference>
<dbReference type="Proteomes" id="UP001157161">
    <property type="component" value="Unassembled WGS sequence"/>
</dbReference>
<feature type="transmembrane region" description="Helical" evidence="7">
    <location>
        <begin position="305"/>
        <end position="323"/>
    </location>
</feature>
<evidence type="ECO:0000256" key="4">
    <source>
        <dbReference type="ARBA" id="ARBA00022989"/>
    </source>
</evidence>
<protein>
    <recommendedName>
        <fullName evidence="8">GtrA/DPMS transmembrane domain-containing protein</fullName>
    </recommendedName>
</protein>
<feature type="transmembrane region" description="Helical" evidence="7">
    <location>
        <begin position="589"/>
        <end position="605"/>
    </location>
</feature>
<keyword evidence="5 7" id="KW-0472">Membrane</keyword>
<feature type="transmembrane region" description="Helical" evidence="7">
    <location>
        <begin position="531"/>
        <end position="549"/>
    </location>
</feature>
<feature type="region of interest" description="Disordered" evidence="6">
    <location>
        <begin position="144"/>
        <end position="166"/>
    </location>
</feature>
<feature type="transmembrane region" description="Helical" evidence="7">
    <location>
        <begin position="362"/>
        <end position="377"/>
    </location>
</feature>
<evidence type="ECO:0000256" key="2">
    <source>
        <dbReference type="ARBA" id="ARBA00009399"/>
    </source>
</evidence>
<dbReference type="InterPro" id="IPR051401">
    <property type="entry name" value="GtrA_CellWall_Glycosyl"/>
</dbReference>
<evidence type="ECO:0000313" key="10">
    <source>
        <dbReference type="Proteomes" id="UP001157161"/>
    </source>
</evidence>
<proteinExistence type="inferred from homology"/>
<keyword evidence="4 7" id="KW-1133">Transmembrane helix</keyword>
<comment type="subcellular location">
    <subcellularLocation>
        <location evidence="1">Membrane</location>
        <topology evidence="1">Multi-pass membrane protein</topology>
    </subcellularLocation>
</comment>
<accession>A0AA37UMC7</accession>
<evidence type="ECO:0000256" key="7">
    <source>
        <dbReference type="SAM" id="Phobius"/>
    </source>
</evidence>
<feature type="transmembrane region" description="Helical" evidence="7">
    <location>
        <begin position="561"/>
        <end position="577"/>
    </location>
</feature>
<feature type="domain" description="GtrA/DPMS transmembrane" evidence="8">
    <location>
        <begin position="13"/>
        <end position="136"/>
    </location>
</feature>
<feature type="transmembrane region" description="Helical" evidence="7">
    <location>
        <begin position="500"/>
        <end position="519"/>
    </location>
</feature>
<feature type="transmembrane region" description="Helical" evidence="7">
    <location>
        <begin position="110"/>
        <end position="130"/>
    </location>
</feature>
<dbReference type="PANTHER" id="PTHR38459:SF1">
    <property type="entry name" value="PROPHAGE BACTOPRENOL-LINKED GLUCOSE TRANSLOCASE HOMOLOG"/>
    <property type="match status" value="1"/>
</dbReference>
<dbReference type="EMBL" id="BSUM01000001">
    <property type="protein sequence ID" value="GMA30619.1"/>
    <property type="molecule type" value="Genomic_DNA"/>
</dbReference>
<keyword evidence="10" id="KW-1185">Reference proteome</keyword>
<evidence type="ECO:0000259" key="8">
    <source>
        <dbReference type="Pfam" id="PF04138"/>
    </source>
</evidence>
<organism evidence="9 10">
    <name type="scientific">Litorihabitans aurantiacus</name>
    <dbReference type="NCBI Taxonomy" id="1930061"/>
    <lineage>
        <taxon>Bacteria</taxon>
        <taxon>Bacillati</taxon>
        <taxon>Actinomycetota</taxon>
        <taxon>Actinomycetes</taxon>
        <taxon>Micrococcales</taxon>
        <taxon>Beutenbergiaceae</taxon>
        <taxon>Litorihabitans</taxon>
    </lineage>
</organism>
<dbReference type="AlphaFoldDB" id="A0AA37UMC7"/>
<comment type="caution">
    <text evidence="9">The sequence shown here is derived from an EMBL/GenBank/DDBJ whole genome shotgun (WGS) entry which is preliminary data.</text>
</comment>
<reference evidence="9" key="1">
    <citation type="journal article" date="2014" name="Int. J. Syst. Evol. Microbiol.">
        <title>Complete genome sequence of Corynebacterium casei LMG S-19264T (=DSM 44701T), isolated from a smear-ripened cheese.</title>
        <authorList>
            <consortium name="US DOE Joint Genome Institute (JGI-PGF)"/>
            <person name="Walter F."/>
            <person name="Albersmeier A."/>
            <person name="Kalinowski J."/>
            <person name="Ruckert C."/>
        </authorList>
    </citation>
    <scope>NUCLEOTIDE SEQUENCE</scope>
    <source>
        <strain evidence="9">NBRC 112290</strain>
    </source>
</reference>
<sequence length="931" mass="100637">MTAPRKARGEGIRFLTVGVANTAIDMGLLWVLTMQGVGLIPANLASTTAGLIFSFLVNRRFTFRYQGSKPAWRQITEFLAITLVGLWVIQPPIILLVSGVAEGWGIEGQLALMAGKVAATGVTLVWNFLLYRFVVFRERPAAVVTPSTTPSPTPEGAPPSTGSATEQALDATLAHAPVTAPAETVDPPEPGDGVAPAAGPRAGRWGWLQESSIAIGAGAVFAAVVVLAYRLVNPDYFHTDDALNEFLPNSAETARMLAEGQLPVLTARAISGGNLLVDFGRGPFHPQNLLLNLAWVTDNPHRVGLIWAFVLLLGMFTGSYLLARAGVRLNRRGSLLVAVVVTSSPMFIALFVPAWWNNGLGIIGWVWATAALLWAWHAPRPGRLLLLGATTWALFATGWPPSYLAFALTAVLAAVASWLGASGTFWARARTSVWLAVTVALGALAALPLVSEYFYLGDYLLRADQTHNIDNFLTPSLSQLLGLANPVGGDFMQTFWGYEWLAIPIGFSSLLVVVALLFTRHDATLWRTDRLLQLMAVNAGVLYLMTQLPAQLGPTRWSFRYLPYALVLVAALTVYYLARTERTWSRGRFAVLAVGATVVALWSSWRVEEPELDVLHSFRLPLTFAVGTIVIFWLYANPARRRTLHAALVTFGLVLLWFQIPARGAFFATDDRVPDPAVGAELAAETEGGFLLDAVSALHPNEWAPGYDSSRYLLAGVQVVNGYDPVGQLSFSSFMHQSTHGRLYPDVIDIVGEPAPAPFDESCWLDAYRTTGVLTDADPDGGRHAALEACSFSEVSTRGETTLFTTERDFDDPRSTVSLATPGVEITGDRLVTDRVERVTVDNPTSEAGAVAFARMWWPGYTATLDGERLAVTDVDGVLVQVEVPAGASGEIELSYTPVTWSIAWPTSAVAVLGLLATAWFAHRGRTRATA</sequence>